<sequence>MESPSTSGTSTQMDTDEDGPDKVRICKRIDNLENQIICDFQRMTYLIDHTQEQPQGNPEYCKEIMIQLKEREMLQQKMNNVKGELNLLLPCPFSNCLHNTAPKHLEIIHAPSASNTLATKLAETHINDDLIAKNKKIPQDGFSFPAKTAKKPRILENYSVGALAPIETSNKFQTLAGSDSQPALTDAAIPVAPPKIPPIMLKFKENYNLIMQEMNKKFPTTVSKLSGEYLKIYPTTANDQRKITEFLDRKNEEYYDIPPFPYAHKQL</sequence>
<protein>
    <submittedName>
        <fullName evidence="2">Uncharacterized protein</fullName>
    </submittedName>
</protein>
<reference evidence="2" key="1">
    <citation type="submission" date="2020-07" db="EMBL/GenBank/DDBJ databases">
        <title>Multicomponent nature underlies the extraordinary mechanical properties of spider dragline silk.</title>
        <authorList>
            <person name="Kono N."/>
            <person name="Nakamura H."/>
            <person name="Mori M."/>
            <person name="Yoshida Y."/>
            <person name="Ohtoshi R."/>
            <person name="Malay A.D."/>
            <person name="Moran D.A.P."/>
            <person name="Tomita M."/>
            <person name="Numata K."/>
            <person name="Arakawa K."/>
        </authorList>
    </citation>
    <scope>NUCLEOTIDE SEQUENCE</scope>
</reference>
<proteinExistence type="predicted"/>
<dbReference type="Proteomes" id="UP000887116">
    <property type="component" value="Unassembled WGS sequence"/>
</dbReference>
<evidence type="ECO:0000256" key="1">
    <source>
        <dbReference type="SAM" id="MobiDB-lite"/>
    </source>
</evidence>
<dbReference type="OrthoDB" id="6434386at2759"/>
<feature type="region of interest" description="Disordered" evidence="1">
    <location>
        <begin position="1"/>
        <end position="22"/>
    </location>
</feature>
<evidence type="ECO:0000313" key="3">
    <source>
        <dbReference type="Proteomes" id="UP000887116"/>
    </source>
</evidence>
<accession>A0A8X6LW41</accession>
<dbReference type="EMBL" id="BMAO01018353">
    <property type="protein sequence ID" value="GFR22807.1"/>
    <property type="molecule type" value="Genomic_DNA"/>
</dbReference>
<organism evidence="2 3">
    <name type="scientific">Trichonephila clavata</name>
    <name type="common">Joro spider</name>
    <name type="synonym">Nephila clavata</name>
    <dbReference type="NCBI Taxonomy" id="2740835"/>
    <lineage>
        <taxon>Eukaryota</taxon>
        <taxon>Metazoa</taxon>
        <taxon>Ecdysozoa</taxon>
        <taxon>Arthropoda</taxon>
        <taxon>Chelicerata</taxon>
        <taxon>Arachnida</taxon>
        <taxon>Araneae</taxon>
        <taxon>Araneomorphae</taxon>
        <taxon>Entelegynae</taxon>
        <taxon>Araneoidea</taxon>
        <taxon>Nephilidae</taxon>
        <taxon>Trichonephila</taxon>
    </lineage>
</organism>
<feature type="compositionally biased region" description="Polar residues" evidence="1">
    <location>
        <begin position="1"/>
        <end position="13"/>
    </location>
</feature>
<dbReference type="AlphaFoldDB" id="A0A8X6LW41"/>
<comment type="caution">
    <text evidence="2">The sequence shown here is derived from an EMBL/GenBank/DDBJ whole genome shotgun (WGS) entry which is preliminary data.</text>
</comment>
<gene>
    <name evidence="2" type="ORF">TNCT_6781</name>
</gene>
<evidence type="ECO:0000313" key="2">
    <source>
        <dbReference type="EMBL" id="GFR22807.1"/>
    </source>
</evidence>
<keyword evidence="3" id="KW-1185">Reference proteome</keyword>
<name>A0A8X6LW41_TRICU</name>